<dbReference type="InterPro" id="IPR051533">
    <property type="entry name" value="WaaL-like"/>
</dbReference>
<organism evidence="8 9">
    <name type="scientific">Donghicola tyrosinivorans</name>
    <dbReference type="NCBI Taxonomy" id="1652492"/>
    <lineage>
        <taxon>Bacteria</taxon>
        <taxon>Pseudomonadati</taxon>
        <taxon>Pseudomonadota</taxon>
        <taxon>Alphaproteobacteria</taxon>
        <taxon>Rhodobacterales</taxon>
        <taxon>Roseobacteraceae</taxon>
        <taxon>Donghicola</taxon>
    </lineage>
</organism>
<feature type="domain" description="O-antigen ligase-related" evidence="7">
    <location>
        <begin position="220"/>
        <end position="348"/>
    </location>
</feature>
<protein>
    <submittedName>
        <fullName evidence="8">O-antigen ligase-like membrane protein</fullName>
    </submittedName>
</protein>
<dbReference type="AlphaFoldDB" id="A0A2T0WRJ8"/>
<dbReference type="PANTHER" id="PTHR37422">
    <property type="entry name" value="TEICHURONIC ACID BIOSYNTHESIS PROTEIN TUAE"/>
    <property type="match status" value="1"/>
</dbReference>
<feature type="region of interest" description="Disordered" evidence="5">
    <location>
        <begin position="441"/>
        <end position="478"/>
    </location>
</feature>
<evidence type="ECO:0000256" key="2">
    <source>
        <dbReference type="ARBA" id="ARBA00022692"/>
    </source>
</evidence>
<keyword evidence="4 6" id="KW-0472">Membrane</keyword>
<evidence type="ECO:0000259" key="7">
    <source>
        <dbReference type="Pfam" id="PF04932"/>
    </source>
</evidence>
<feature type="transmembrane region" description="Helical" evidence="6">
    <location>
        <begin position="334"/>
        <end position="356"/>
    </location>
</feature>
<evidence type="ECO:0000256" key="4">
    <source>
        <dbReference type="ARBA" id="ARBA00023136"/>
    </source>
</evidence>
<evidence type="ECO:0000256" key="3">
    <source>
        <dbReference type="ARBA" id="ARBA00022989"/>
    </source>
</evidence>
<dbReference type="InterPro" id="IPR007016">
    <property type="entry name" value="O-antigen_ligase-rel_domated"/>
</dbReference>
<dbReference type="GO" id="GO:0016020">
    <property type="term" value="C:membrane"/>
    <property type="evidence" value="ECO:0007669"/>
    <property type="project" value="UniProtKB-SubCell"/>
</dbReference>
<feature type="transmembrane region" description="Helical" evidence="6">
    <location>
        <begin position="192"/>
        <end position="209"/>
    </location>
</feature>
<comment type="caution">
    <text evidence="8">The sequence shown here is derived from an EMBL/GenBank/DDBJ whole genome shotgun (WGS) entry which is preliminary data.</text>
</comment>
<dbReference type="OrthoDB" id="264250at2"/>
<evidence type="ECO:0000313" key="9">
    <source>
        <dbReference type="Proteomes" id="UP000238392"/>
    </source>
</evidence>
<keyword evidence="2 6" id="KW-0812">Transmembrane</keyword>
<dbReference type="PANTHER" id="PTHR37422:SF13">
    <property type="entry name" value="LIPOPOLYSACCHARIDE BIOSYNTHESIS PROTEIN PA4999-RELATED"/>
    <property type="match status" value="1"/>
</dbReference>
<keyword evidence="8" id="KW-0436">Ligase</keyword>
<name>A0A2T0WRJ8_9RHOB</name>
<feature type="transmembrane region" description="Helical" evidence="6">
    <location>
        <begin position="376"/>
        <end position="406"/>
    </location>
</feature>
<feature type="transmembrane region" description="Helical" evidence="6">
    <location>
        <begin position="255"/>
        <end position="274"/>
    </location>
</feature>
<dbReference type="Proteomes" id="UP000238392">
    <property type="component" value="Unassembled WGS sequence"/>
</dbReference>
<dbReference type="Pfam" id="PF04932">
    <property type="entry name" value="Wzy_C"/>
    <property type="match status" value="1"/>
</dbReference>
<keyword evidence="9" id="KW-1185">Reference proteome</keyword>
<gene>
    <name evidence="8" type="ORF">CLV74_10612</name>
</gene>
<evidence type="ECO:0000256" key="5">
    <source>
        <dbReference type="SAM" id="MobiDB-lite"/>
    </source>
</evidence>
<dbReference type="EMBL" id="PVTQ01000006">
    <property type="protein sequence ID" value="PRY89310.1"/>
    <property type="molecule type" value="Genomic_DNA"/>
</dbReference>
<feature type="transmembrane region" description="Helical" evidence="6">
    <location>
        <begin position="81"/>
        <end position="97"/>
    </location>
</feature>
<reference evidence="8 9" key="1">
    <citation type="submission" date="2018-03" db="EMBL/GenBank/DDBJ databases">
        <title>Genomic Encyclopedia of Archaeal and Bacterial Type Strains, Phase II (KMG-II): from individual species to whole genera.</title>
        <authorList>
            <person name="Goeker M."/>
        </authorList>
    </citation>
    <scope>NUCLEOTIDE SEQUENCE [LARGE SCALE GENOMIC DNA]</scope>
    <source>
        <strain evidence="8 9">DSM 100212</strain>
    </source>
</reference>
<feature type="transmembrane region" description="Helical" evidence="6">
    <location>
        <begin position="53"/>
        <end position="69"/>
    </location>
</feature>
<sequence>MADLTATPSSASAPFFGAEAFETWHKRSLLVLFLLCLALPIAFEVGGQRLTPLRMYLMVAIIPTIVLCLRQKLGGVTPVDLLFIAFGLLIFVSLVVVHGVSRIPFAGITAVELVGGYFVGRTLIRNAEAYQWLFRKLFIMLLILAPFALYEHLTTRMLIVEVFDRFFEVPTRDPSARGRIGLERVQGVFDHPILWGLFCSMIFVNLYTCTRDRGFTRILGVVLVMWLTFMSLSSGPMLAVLLQFCLLFWRWVTKGRWFLLIALAAAAYVTVDLLSDRTPIRIFIGIVSFNPISAWTRLAQLDAGLASIGNHPIIGIGFNPLPRPHWMSASIDNFWLLIAIKYGMPCVLSIVGGFVLHAWMAARVKISQDWLNDIRVGHIICLVALSFAIWTVHIWGSVSVFVMFYVGAGAWIYTSDLEADLADQDPASADPAHKGRYNIQYSRFQSDEIAPAGRTETPPERDGPIYSRPRVEDERRRP</sequence>
<dbReference type="GO" id="GO:0016874">
    <property type="term" value="F:ligase activity"/>
    <property type="evidence" value="ECO:0007669"/>
    <property type="project" value="UniProtKB-KW"/>
</dbReference>
<evidence type="ECO:0000256" key="6">
    <source>
        <dbReference type="SAM" id="Phobius"/>
    </source>
</evidence>
<feature type="transmembrane region" description="Helical" evidence="6">
    <location>
        <begin position="103"/>
        <end position="120"/>
    </location>
</feature>
<dbReference type="RefSeq" id="WP_106264289.1">
    <property type="nucleotide sequence ID" value="NZ_PVTQ01000006.1"/>
</dbReference>
<feature type="transmembrane region" description="Helical" evidence="6">
    <location>
        <begin position="132"/>
        <end position="150"/>
    </location>
</feature>
<feature type="compositionally biased region" description="Basic and acidic residues" evidence="5">
    <location>
        <begin position="457"/>
        <end position="478"/>
    </location>
</feature>
<comment type="subcellular location">
    <subcellularLocation>
        <location evidence="1">Membrane</location>
        <topology evidence="1">Multi-pass membrane protein</topology>
    </subcellularLocation>
</comment>
<feature type="transmembrane region" description="Helical" evidence="6">
    <location>
        <begin position="29"/>
        <end position="47"/>
    </location>
</feature>
<accession>A0A2T0WRJ8</accession>
<evidence type="ECO:0000256" key="1">
    <source>
        <dbReference type="ARBA" id="ARBA00004141"/>
    </source>
</evidence>
<feature type="transmembrane region" description="Helical" evidence="6">
    <location>
        <begin position="221"/>
        <end position="249"/>
    </location>
</feature>
<evidence type="ECO:0000313" key="8">
    <source>
        <dbReference type="EMBL" id="PRY89310.1"/>
    </source>
</evidence>
<proteinExistence type="predicted"/>
<keyword evidence="3 6" id="KW-1133">Transmembrane helix</keyword>